<evidence type="ECO:0000313" key="2">
    <source>
        <dbReference type="EMBL" id="MBB4104744.1"/>
    </source>
</evidence>
<proteinExistence type="predicted"/>
<protein>
    <submittedName>
        <fullName evidence="2">Polar amino acid transport system substrate-binding protein</fullName>
    </submittedName>
</protein>
<comment type="caution">
    <text evidence="2">The sequence shown here is derived from an EMBL/GenBank/DDBJ whole genome shotgun (WGS) entry which is preliminary data.</text>
</comment>
<dbReference type="Gene3D" id="3.40.190.10">
    <property type="entry name" value="Periplasmic binding protein-like II"/>
    <property type="match status" value="2"/>
</dbReference>
<organism evidence="2 3">
    <name type="scientific">Allorhizobium borbori</name>
    <dbReference type="NCBI Taxonomy" id="485907"/>
    <lineage>
        <taxon>Bacteria</taxon>
        <taxon>Pseudomonadati</taxon>
        <taxon>Pseudomonadota</taxon>
        <taxon>Alphaproteobacteria</taxon>
        <taxon>Hyphomicrobiales</taxon>
        <taxon>Rhizobiaceae</taxon>
        <taxon>Rhizobium/Agrobacterium group</taxon>
        <taxon>Allorhizobium</taxon>
    </lineage>
</organism>
<sequence>MRRLLLILTFLLPGSLLRAEMLTLATEPYPPFVVVEGNKITGGGIAVIDLIMKDTGQDYRIEVMPWARALVLAQKEPMRCVFATARTPERQDLFKWVIPLLVVKSYLVAAAGSGVKATTLDEAKRYIVGTQLNDNRHRTLMRLGFPRIDPTSDINLSLRKLANHRIDLMPMTEEAMEVLTARGEKLEKVVQLTEEQLGIACNPSVPDSLIETMNANLKHLHETGTVRRLLMGDTKTSP</sequence>
<dbReference type="PANTHER" id="PTHR38834:SF3">
    <property type="entry name" value="SOLUTE-BINDING PROTEIN FAMILY 3_N-TERMINAL DOMAIN-CONTAINING PROTEIN"/>
    <property type="match status" value="1"/>
</dbReference>
<dbReference type="EMBL" id="JACIDU010000014">
    <property type="protein sequence ID" value="MBB4104744.1"/>
    <property type="molecule type" value="Genomic_DNA"/>
</dbReference>
<dbReference type="PANTHER" id="PTHR38834">
    <property type="entry name" value="PERIPLASMIC SUBSTRATE BINDING PROTEIN FAMILY 3"/>
    <property type="match status" value="1"/>
</dbReference>
<name>A0A7W6K3X2_9HYPH</name>
<reference evidence="2 3" key="1">
    <citation type="submission" date="2020-08" db="EMBL/GenBank/DDBJ databases">
        <title>Genomic Encyclopedia of Type Strains, Phase IV (KMG-IV): sequencing the most valuable type-strain genomes for metagenomic binning, comparative biology and taxonomic classification.</title>
        <authorList>
            <person name="Goeker M."/>
        </authorList>
    </citation>
    <scope>NUCLEOTIDE SEQUENCE [LARGE SCALE GENOMIC DNA]</scope>
    <source>
        <strain evidence="2 3">DSM 26385</strain>
    </source>
</reference>
<dbReference type="RefSeq" id="WP_183793821.1">
    <property type="nucleotide sequence ID" value="NZ_JACIDU010000014.1"/>
</dbReference>
<dbReference type="Pfam" id="PF00497">
    <property type="entry name" value="SBP_bac_3"/>
    <property type="match status" value="1"/>
</dbReference>
<keyword evidence="3" id="KW-1185">Reference proteome</keyword>
<dbReference type="AlphaFoldDB" id="A0A7W6K3X2"/>
<dbReference type="Proteomes" id="UP000584824">
    <property type="component" value="Unassembled WGS sequence"/>
</dbReference>
<gene>
    <name evidence="2" type="ORF">GGQ66_003323</name>
</gene>
<feature type="domain" description="Solute-binding protein family 3/N-terminal" evidence="1">
    <location>
        <begin position="23"/>
        <end position="229"/>
    </location>
</feature>
<dbReference type="InterPro" id="IPR001638">
    <property type="entry name" value="Solute-binding_3/MltF_N"/>
</dbReference>
<accession>A0A7W6K3X2</accession>
<evidence type="ECO:0000259" key="1">
    <source>
        <dbReference type="Pfam" id="PF00497"/>
    </source>
</evidence>
<evidence type="ECO:0000313" key="3">
    <source>
        <dbReference type="Proteomes" id="UP000584824"/>
    </source>
</evidence>
<dbReference type="SUPFAM" id="SSF53850">
    <property type="entry name" value="Periplasmic binding protein-like II"/>
    <property type="match status" value="1"/>
</dbReference>